<accession>A0ABU0P8V6</accession>
<dbReference type="RefSeq" id="WP_307360808.1">
    <property type="nucleotide sequence ID" value="NZ_JAUSXK010000001.1"/>
</dbReference>
<sequence length="255" mass="28574">MSIDPKTAFAALPSTLVQDLLDAHAEVVTNYAEHRWEPSELNGGKLCEAVYTIVEGYLSGTYPTRASKPRNMPAACLALEQKYTAADRSPRIQIPRMIVALYEIRNNRGVGHAGGDVNPNQMDATAVLYMSKWLMAELVRLFHGLTTDQASEVVEALVEREISLVWKWGEKRRVLRTGLTLKQQVLLLLAGVTEATEAELVSWLEHKRPNDVRKAVLRPMHKERLIDFDETTKLIRLLPPGVEAAEKLIHSLSKS</sequence>
<protein>
    <submittedName>
        <fullName evidence="1">Uncharacterized protein</fullName>
    </submittedName>
</protein>
<evidence type="ECO:0000313" key="2">
    <source>
        <dbReference type="Proteomes" id="UP001239085"/>
    </source>
</evidence>
<name>A0ABU0P8V6_9MICO</name>
<proteinExistence type="predicted"/>
<reference evidence="1 2" key="1">
    <citation type="submission" date="2023-07" db="EMBL/GenBank/DDBJ databases">
        <title>Comparative genomics of wheat-associated soil bacteria to identify genetic determinants of phenazine resistance.</title>
        <authorList>
            <person name="Mouncey N."/>
        </authorList>
    </citation>
    <scope>NUCLEOTIDE SEQUENCE [LARGE SCALE GENOMIC DNA]</scope>
    <source>
        <strain evidence="1 2">W2I7</strain>
    </source>
</reference>
<dbReference type="EMBL" id="JAUSXK010000001">
    <property type="protein sequence ID" value="MDQ0643758.1"/>
    <property type="molecule type" value="Genomic_DNA"/>
</dbReference>
<comment type="caution">
    <text evidence="1">The sequence shown here is derived from an EMBL/GenBank/DDBJ whole genome shotgun (WGS) entry which is preliminary data.</text>
</comment>
<dbReference type="Proteomes" id="UP001239085">
    <property type="component" value="Unassembled WGS sequence"/>
</dbReference>
<organism evidence="1 2">
    <name type="scientific">Microbacterium murale</name>
    <dbReference type="NCBI Taxonomy" id="1081040"/>
    <lineage>
        <taxon>Bacteria</taxon>
        <taxon>Bacillati</taxon>
        <taxon>Actinomycetota</taxon>
        <taxon>Actinomycetes</taxon>
        <taxon>Micrococcales</taxon>
        <taxon>Microbacteriaceae</taxon>
        <taxon>Microbacterium</taxon>
    </lineage>
</organism>
<gene>
    <name evidence="1" type="ORF">QFZ46_001918</name>
</gene>
<evidence type="ECO:0000313" key="1">
    <source>
        <dbReference type="EMBL" id="MDQ0643758.1"/>
    </source>
</evidence>
<keyword evidence="2" id="KW-1185">Reference proteome</keyword>